<organism evidence="2 3">
    <name type="scientific">Streptomyces vastus</name>
    <dbReference type="NCBI Taxonomy" id="285451"/>
    <lineage>
        <taxon>Bacteria</taxon>
        <taxon>Bacillati</taxon>
        <taxon>Actinomycetota</taxon>
        <taxon>Actinomycetes</taxon>
        <taxon>Kitasatosporales</taxon>
        <taxon>Streptomycetaceae</taxon>
        <taxon>Streptomyces</taxon>
    </lineage>
</organism>
<name>A0ABN3RU38_9ACTN</name>
<sequence length="464" mass="49936">MALPSAHDVALAAERHTAARLLLAHPLVTSNGPYSDTFPLIRRHADWLAQRFQQVFGYRLLVEASYARLFKAGLGPGSGHRLERPSTGTPFTPRTYAYLALALSVLVTAPEQLLLSQLVADLRAAAVDAGVEVSDTGRQAERRTLAAALRQLVDWGVLAETEGHVSAVAEERGGEALLTVDREIARSVVAGPLAQSRDGADLVRRAADPGFGGPRTYVRRRLVETPVVHLDDLTGAEREWLRTRQRRESQAFSELLGLEAEIRAEGIALVDPDGELTDLHLPGTGTVAQAALLLVGRLVDRLHPEDPGHPAVGGRLVIGVPVPDGLLPELLDELIEEYGRRSNWRRGLLEDRDGLLAAVLDLLVRMRLMAPAGPVRADGHGLPEGYEDAAPDGRSVTDVSDARGQDGTGGWVLLAAAARFATKVALKSRTGTEQTAADHVTEQSTADNTDHVTDVDHVTEEPPR</sequence>
<accession>A0ABN3RU38</accession>
<feature type="region of interest" description="Disordered" evidence="1">
    <location>
        <begin position="426"/>
        <end position="464"/>
    </location>
</feature>
<reference evidence="2 3" key="1">
    <citation type="journal article" date="2019" name="Int. J. Syst. Evol. Microbiol.">
        <title>The Global Catalogue of Microorganisms (GCM) 10K type strain sequencing project: providing services to taxonomists for standard genome sequencing and annotation.</title>
        <authorList>
            <consortium name="The Broad Institute Genomics Platform"/>
            <consortium name="The Broad Institute Genome Sequencing Center for Infectious Disease"/>
            <person name="Wu L."/>
            <person name="Ma J."/>
        </authorList>
    </citation>
    <scope>NUCLEOTIDE SEQUENCE [LARGE SCALE GENOMIC DNA]</scope>
    <source>
        <strain evidence="2 3">JCM 4524</strain>
    </source>
</reference>
<dbReference type="RefSeq" id="WP_344396220.1">
    <property type="nucleotide sequence ID" value="NZ_BAAASJ010000119.1"/>
</dbReference>
<dbReference type="NCBIfam" id="TIGR02678">
    <property type="entry name" value="TIGR02678 family protein"/>
    <property type="match status" value="1"/>
</dbReference>
<evidence type="ECO:0000256" key="1">
    <source>
        <dbReference type="SAM" id="MobiDB-lite"/>
    </source>
</evidence>
<proteinExistence type="predicted"/>
<gene>
    <name evidence="2" type="ORF">GCM10010307_78710</name>
</gene>
<comment type="caution">
    <text evidence="2">The sequence shown here is derived from an EMBL/GenBank/DDBJ whole genome shotgun (WGS) entry which is preliminary data.</text>
</comment>
<protein>
    <recommendedName>
        <fullName evidence="4">TIGR02678 family protein</fullName>
    </recommendedName>
</protein>
<dbReference type="Pfam" id="PF09661">
    <property type="entry name" value="DUF2398"/>
    <property type="match status" value="1"/>
</dbReference>
<evidence type="ECO:0000313" key="2">
    <source>
        <dbReference type="EMBL" id="GAA2660885.1"/>
    </source>
</evidence>
<evidence type="ECO:0008006" key="4">
    <source>
        <dbReference type="Google" id="ProtNLM"/>
    </source>
</evidence>
<dbReference type="InterPro" id="IPR013494">
    <property type="entry name" value="CHP02678"/>
</dbReference>
<dbReference type="Proteomes" id="UP001500151">
    <property type="component" value="Unassembled WGS sequence"/>
</dbReference>
<feature type="region of interest" description="Disordered" evidence="1">
    <location>
        <begin position="375"/>
        <end position="403"/>
    </location>
</feature>
<feature type="compositionally biased region" description="Basic and acidic residues" evidence="1">
    <location>
        <begin position="448"/>
        <end position="464"/>
    </location>
</feature>
<keyword evidence="3" id="KW-1185">Reference proteome</keyword>
<dbReference type="EMBL" id="BAAASJ010000119">
    <property type="protein sequence ID" value="GAA2660885.1"/>
    <property type="molecule type" value="Genomic_DNA"/>
</dbReference>
<evidence type="ECO:0000313" key="3">
    <source>
        <dbReference type="Proteomes" id="UP001500151"/>
    </source>
</evidence>